<keyword evidence="2" id="KW-1185">Reference proteome</keyword>
<dbReference type="EMBL" id="BMAU01021217">
    <property type="protein sequence ID" value="GFY00176.1"/>
    <property type="molecule type" value="Genomic_DNA"/>
</dbReference>
<evidence type="ECO:0000313" key="2">
    <source>
        <dbReference type="Proteomes" id="UP000887159"/>
    </source>
</evidence>
<reference evidence="1" key="1">
    <citation type="submission" date="2020-08" db="EMBL/GenBank/DDBJ databases">
        <title>Multicomponent nature underlies the extraordinary mechanical properties of spider dragline silk.</title>
        <authorList>
            <person name="Kono N."/>
            <person name="Nakamura H."/>
            <person name="Mori M."/>
            <person name="Yoshida Y."/>
            <person name="Ohtoshi R."/>
            <person name="Malay A.D."/>
            <person name="Moran D.A.P."/>
            <person name="Tomita M."/>
            <person name="Numata K."/>
            <person name="Arakawa K."/>
        </authorList>
    </citation>
    <scope>NUCLEOTIDE SEQUENCE</scope>
</reference>
<dbReference type="AlphaFoldDB" id="A0A8X6RTA3"/>
<gene>
    <name evidence="1" type="ORF">TNCV_2835331</name>
</gene>
<evidence type="ECO:0000313" key="1">
    <source>
        <dbReference type="EMBL" id="GFY00176.1"/>
    </source>
</evidence>
<sequence>MSKLPDLDVFDRGQIINARRKIRPNSEIVIQLICQQCHTGQQCQENTKNTLMAKKAITEHQRTVLNYEHLIQYLASHSRGTKLFVTKPRGVAGVSKPLSLAIDTTNSRGRQVSICASLQIIDRMQQNAWDEMDYRLDVCLVTKGSHIEHLLLKKT</sequence>
<proteinExistence type="predicted"/>
<name>A0A8X6RTA3_TRICX</name>
<accession>A0A8X6RTA3</accession>
<organism evidence="1 2">
    <name type="scientific">Trichonephila clavipes</name>
    <name type="common">Golden silk orbweaver</name>
    <name type="synonym">Nephila clavipes</name>
    <dbReference type="NCBI Taxonomy" id="2585209"/>
    <lineage>
        <taxon>Eukaryota</taxon>
        <taxon>Metazoa</taxon>
        <taxon>Ecdysozoa</taxon>
        <taxon>Arthropoda</taxon>
        <taxon>Chelicerata</taxon>
        <taxon>Arachnida</taxon>
        <taxon>Araneae</taxon>
        <taxon>Araneomorphae</taxon>
        <taxon>Entelegynae</taxon>
        <taxon>Araneoidea</taxon>
        <taxon>Nephilidae</taxon>
        <taxon>Trichonephila</taxon>
    </lineage>
</organism>
<comment type="caution">
    <text evidence="1">The sequence shown here is derived from an EMBL/GenBank/DDBJ whole genome shotgun (WGS) entry which is preliminary data.</text>
</comment>
<dbReference type="Proteomes" id="UP000887159">
    <property type="component" value="Unassembled WGS sequence"/>
</dbReference>
<protein>
    <submittedName>
        <fullName evidence="1">Uncharacterized protein</fullName>
    </submittedName>
</protein>